<dbReference type="PANTHER" id="PTHR43986">
    <property type="entry name" value="ELONGATION FACTOR 1-GAMMA"/>
    <property type="match status" value="1"/>
</dbReference>
<evidence type="ECO:0000313" key="4">
    <source>
        <dbReference type="EMBL" id="KAH7147078.1"/>
    </source>
</evidence>
<evidence type="ECO:0000313" key="5">
    <source>
        <dbReference type="Proteomes" id="UP000717696"/>
    </source>
</evidence>
<dbReference type="PROSITE" id="PS50404">
    <property type="entry name" value="GST_NTER"/>
    <property type="match status" value="1"/>
</dbReference>
<protein>
    <submittedName>
        <fullName evidence="4">Glutathione S-transferase</fullName>
    </submittedName>
</protein>
<dbReference type="Proteomes" id="UP000717696">
    <property type="component" value="Unassembled WGS sequence"/>
</dbReference>
<dbReference type="SUPFAM" id="SSF47616">
    <property type="entry name" value="GST C-terminal domain-like"/>
    <property type="match status" value="1"/>
</dbReference>
<dbReference type="InterPro" id="IPR040079">
    <property type="entry name" value="Glutathione_S-Trfase"/>
</dbReference>
<feature type="non-terminal residue" evidence="4">
    <location>
        <position position="200"/>
    </location>
</feature>
<dbReference type="OrthoDB" id="249703at2759"/>
<dbReference type="InterPro" id="IPR036249">
    <property type="entry name" value="Thioredoxin-like_sf"/>
</dbReference>
<dbReference type="CDD" id="cd03044">
    <property type="entry name" value="GST_N_EF1Bgamma"/>
    <property type="match status" value="1"/>
</dbReference>
<dbReference type="Gene3D" id="1.20.1050.10">
    <property type="match status" value="1"/>
</dbReference>
<dbReference type="PROSITE" id="PS50405">
    <property type="entry name" value="GST_CTER"/>
    <property type="match status" value="1"/>
</dbReference>
<accession>A0A9P9J9D8</accession>
<feature type="domain" description="GST N-terminal" evidence="2">
    <location>
        <begin position="3"/>
        <end position="85"/>
    </location>
</feature>
<dbReference type="GO" id="GO:0006414">
    <property type="term" value="P:translational elongation"/>
    <property type="evidence" value="ECO:0007669"/>
    <property type="project" value="TreeGrafter"/>
</dbReference>
<dbReference type="Gene3D" id="3.40.30.10">
    <property type="entry name" value="Glutaredoxin"/>
    <property type="match status" value="1"/>
</dbReference>
<name>A0A9P9J9D8_9HYPO</name>
<keyword evidence="5" id="KW-1185">Reference proteome</keyword>
<comment type="caution">
    <text evidence="4">The sequence shown here is derived from an EMBL/GenBank/DDBJ whole genome shotgun (WGS) entry which is preliminary data.</text>
</comment>
<dbReference type="SFLD" id="SFLDS00019">
    <property type="entry name" value="Glutathione_Transferase_(cytos"/>
    <property type="match status" value="1"/>
</dbReference>
<comment type="similarity">
    <text evidence="1">Belongs to the GST superfamily.</text>
</comment>
<organism evidence="4 5">
    <name type="scientific">Dactylonectria estremocensis</name>
    <dbReference type="NCBI Taxonomy" id="1079267"/>
    <lineage>
        <taxon>Eukaryota</taxon>
        <taxon>Fungi</taxon>
        <taxon>Dikarya</taxon>
        <taxon>Ascomycota</taxon>
        <taxon>Pezizomycotina</taxon>
        <taxon>Sordariomycetes</taxon>
        <taxon>Hypocreomycetidae</taxon>
        <taxon>Hypocreales</taxon>
        <taxon>Nectriaceae</taxon>
        <taxon>Dactylonectria</taxon>
    </lineage>
</organism>
<dbReference type="InterPro" id="IPR010987">
    <property type="entry name" value="Glutathione-S-Trfase_C-like"/>
</dbReference>
<dbReference type="PANTHER" id="PTHR43986:SF10">
    <property type="entry name" value="ELONGATION FACTOR EEF-1B GAMMA SUBUNIT, PUTATIVE (AFU_ORTHOLOGUE AFUA_1G17120)-RELATED"/>
    <property type="match status" value="1"/>
</dbReference>
<evidence type="ECO:0000259" key="2">
    <source>
        <dbReference type="PROSITE" id="PS50404"/>
    </source>
</evidence>
<dbReference type="InterPro" id="IPR050802">
    <property type="entry name" value="EF-GSTs"/>
</dbReference>
<feature type="domain" description="GST C-terminal" evidence="3">
    <location>
        <begin position="93"/>
        <end position="200"/>
    </location>
</feature>
<dbReference type="InterPro" id="IPR036282">
    <property type="entry name" value="Glutathione-S-Trfase_C_sf"/>
</dbReference>
<dbReference type="SUPFAM" id="SSF52833">
    <property type="entry name" value="Thioredoxin-like"/>
    <property type="match status" value="1"/>
</dbReference>
<dbReference type="GO" id="GO:0005634">
    <property type="term" value="C:nucleus"/>
    <property type="evidence" value="ECO:0007669"/>
    <property type="project" value="TreeGrafter"/>
</dbReference>
<evidence type="ECO:0000259" key="3">
    <source>
        <dbReference type="PROSITE" id="PS50405"/>
    </source>
</evidence>
<dbReference type="InterPro" id="IPR004045">
    <property type="entry name" value="Glutathione_S-Trfase_N"/>
</dbReference>
<dbReference type="EMBL" id="JAGMUU010000008">
    <property type="protein sequence ID" value="KAH7147078.1"/>
    <property type="molecule type" value="Genomic_DNA"/>
</dbReference>
<dbReference type="FunFam" id="3.40.30.10:FF:000142">
    <property type="entry name" value="Elongation factor 1 gamma"/>
    <property type="match status" value="1"/>
</dbReference>
<dbReference type="SFLD" id="SFLDG00358">
    <property type="entry name" value="Main_(cytGST)"/>
    <property type="match status" value="1"/>
</dbReference>
<gene>
    <name evidence="4" type="ORF">B0J13DRAFT_395489</name>
</gene>
<dbReference type="AlphaFoldDB" id="A0A9P9J9D8"/>
<dbReference type="GO" id="GO:0005737">
    <property type="term" value="C:cytoplasm"/>
    <property type="evidence" value="ECO:0007669"/>
    <property type="project" value="TreeGrafter"/>
</dbReference>
<evidence type="ECO:0000256" key="1">
    <source>
        <dbReference type="ARBA" id="ARBA00007409"/>
    </source>
</evidence>
<dbReference type="Pfam" id="PF02798">
    <property type="entry name" value="GST_N"/>
    <property type="match status" value="1"/>
</dbReference>
<reference evidence="4" key="1">
    <citation type="journal article" date="2021" name="Nat. Commun.">
        <title>Genetic determinants of endophytism in the Arabidopsis root mycobiome.</title>
        <authorList>
            <person name="Mesny F."/>
            <person name="Miyauchi S."/>
            <person name="Thiergart T."/>
            <person name="Pickel B."/>
            <person name="Atanasova L."/>
            <person name="Karlsson M."/>
            <person name="Huettel B."/>
            <person name="Barry K.W."/>
            <person name="Haridas S."/>
            <person name="Chen C."/>
            <person name="Bauer D."/>
            <person name="Andreopoulos W."/>
            <person name="Pangilinan J."/>
            <person name="LaButti K."/>
            <person name="Riley R."/>
            <person name="Lipzen A."/>
            <person name="Clum A."/>
            <person name="Drula E."/>
            <person name="Henrissat B."/>
            <person name="Kohler A."/>
            <person name="Grigoriev I.V."/>
            <person name="Martin F.M."/>
            <person name="Hacquard S."/>
        </authorList>
    </citation>
    <scope>NUCLEOTIDE SEQUENCE</scope>
    <source>
        <strain evidence="4">MPI-CAGE-AT-0021</strain>
    </source>
</reference>
<proteinExistence type="inferred from homology"/>
<sequence>MAALGTLHTVTFNPRIQKILATAAIAGIELTVPPEFKFGVTNKTTEFLIKFPLGKIPALETASGFHLVESNAIAYYVAESAPNPVRDQLLGATLEERALVQQWVFFAQLHLDPTVGKLGLWRKGFASYDAREEETNGTEMKRWLDYMESSLKGKRWFLGDTSGPSLADITIGGVMYFAYLTYVDAQMRKEYPEVERWYEQ</sequence>
<dbReference type="Pfam" id="PF13410">
    <property type="entry name" value="GST_C_2"/>
    <property type="match status" value="1"/>
</dbReference>